<comment type="caution">
    <text evidence="1">The sequence shown here is derived from an EMBL/GenBank/DDBJ whole genome shotgun (WGS) entry which is preliminary data.</text>
</comment>
<accession>A0ABW8WFI3</accession>
<dbReference type="RefSeq" id="WP_202048684.1">
    <property type="nucleotide sequence ID" value="NZ_JBFQGM010000001.1"/>
</dbReference>
<sequence length="105" mass="12149">MSIQKIWQNYSTGMATYDRCHPPTVTSQWEAFKSEVLEFTENPSTKEAWDILHSGGRLFWKLTGIPLQLIAWPTVCKHSERYASHGCIRSSRNCEGRCRYQANSH</sequence>
<evidence type="ECO:0000313" key="1">
    <source>
        <dbReference type="EMBL" id="MFL9459779.1"/>
    </source>
</evidence>
<dbReference type="EMBL" id="JBFQGM010000001">
    <property type="protein sequence ID" value="MFL9459779.1"/>
    <property type="molecule type" value="Genomic_DNA"/>
</dbReference>
<organism evidence="1 2">
    <name type="scientific">Scytonema tolypothrichoides VB-61278_2</name>
    <dbReference type="NCBI Taxonomy" id="3232314"/>
    <lineage>
        <taxon>Bacteria</taxon>
        <taxon>Bacillati</taxon>
        <taxon>Cyanobacteriota</taxon>
        <taxon>Cyanophyceae</taxon>
        <taxon>Nostocales</taxon>
        <taxon>Scytonemataceae</taxon>
        <taxon>Scytonema</taxon>
    </lineage>
</organism>
<proteinExistence type="predicted"/>
<protein>
    <submittedName>
        <fullName evidence="1">Uncharacterized protein</fullName>
    </submittedName>
</protein>
<dbReference type="Proteomes" id="UP001628874">
    <property type="component" value="Unassembled WGS sequence"/>
</dbReference>
<gene>
    <name evidence="1" type="ORF">AB0759_03895</name>
</gene>
<name>A0ABW8WFI3_9CYAN</name>
<keyword evidence="2" id="KW-1185">Reference proteome</keyword>
<evidence type="ECO:0000313" key="2">
    <source>
        <dbReference type="Proteomes" id="UP001628874"/>
    </source>
</evidence>
<reference evidence="1 2" key="1">
    <citation type="submission" date="2024-07" db="EMBL/GenBank/DDBJ databases">
        <authorList>
            <person name="Tripathy S."/>
        </authorList>
    </citation>
    <scope>NUCLEOTIDE SEQUENCE [LARGE SCALE GENOMIC DNA]</scope>
    <source>
        <strain evidence="1 2">VB-61278_2</strain>
    </source>
</reference>